<reference evidence="2" key="1">
    <citation type="journal article" date="2023" name="Plant J.">
        <title>The genome of the king protea, Protea cynaroides.</title>
        <authorList>
            <person name="Chang J."/>
            <person name="Duong T.A."/>
            <person name="Schoeman C."/>
            <person name="Ma X."/>
            <person name="Roodt D."/>
            <person name="Barker N."/>
            <person name="Li Z."/>
            <person name="Van de Peer Y."/>
            <person name="Mizrachi E."/>
        </authorList>
    </citation>
    <scope>NUCLEOTIDE SEQUENCE</scope>
    <source>
        <tissue evidence="2">Young leaves</tissue>
    </source>
</reference>
<feature type="compositionally biased region" description="Basic and acidic residues" evidence="1">
    <location>
        <begin position="1"/>
        <end position="26"/>
    </location>
</feature>
<name>A0A9Q0H6U5_9MAGN</name>
<proteinExistence type="predicted"/>
<evidence type="ECO:0000313" key="2">
    <source>
        <dbReference type="EMBL" id="KAJ4959681.1"/>
    </source>
</evidence>
<organism evidence="2 3">
    <name type="scientific">Protea cynaroides</name>
    <dbReference type="NCBI Taxonomy" id="273540"/>
    <lineage>
        <taxon>Eukaryota</taxon>
        <taxon>Viridiplantae</taxon>
        <taxon>Streptophyta</taxon>
        <taxon>Embryophyta</taxon>
        <taxon>Tracheophyta</taxon>
        <taxon>Spermatophyta</taxon>
        <taxon>Magnoliopsida</taxon>
        <taxon>Proteales</taxon>
        <taxon>Proteaceae</taxon>
        <taxon>Protea</taxon>
    </lineage>
</organism>
<keyword evidence="3" id="KW-1185">Reference proteome</keyword>
<accession>A0A9Q0H6U5</accession>
<sequence>MEGEQKDKQKHREISTGGGLREEGRTNRSTVVLQSPSVFETPLALSRTSLSSTTAAAARFSVIPAAVASKPPPPLTFLILKGLFAGFMVVSHGLDTRNLRSFGDPRDDDEKLYALFGREALEVVFGQLSLN</sequence>
<feature type="region of interest" description="Disordered" evidence="1">
    <location>
        <begin position="1"/>
        <end position="27"/>
    </location>
</feature>
<gene>
    <name evidence="2" type="ORF">NE237_019591</name>
</gene>
<dbReference type="AlphaFoldDB" id="A0A9Q0H6U5"/>
<evidence type="ECO:0000313" key="3">
    <source>
        <dbReference type="Proteomes" id="UP001141806"/>
    </source>
</evidence>
<evidence type="ECO:0000256" key="1">
    <source>
        <dbReference type="SAM" id="MobiDB-lite"/>
    </source>
</evidence>
<comment type="caution">
    <text evidence="2">The sequence shown here is derived from an EMBL/GenBank/DDBJ whole genome shotgun (WGS) entry which is preliminary data.</text>
</comment>
<protein>
    <submittedName>
        <fullName evidence="2">Uncharacterized protein</fullName>
    </submittedName>
</protein>
<dbReference type="Proteomes" id="UP001141806">
    <property type="component" value="Unassembled WGS sequence"/>
</dbReference>
<dbReference type="EMBL" id="JAMYWD010000009">
    <property type="protein sequence ID" value="KAJ4959681.1"/>
    <property type="molecule type" value="Genomic_DNA"/>
</dbReference>